<evidence type="ECO:0000313" key="2">
    <source>
        <dbReference type="EMBL" id="MFD2705940.1"/>
    </source>
</evidence>
<comment type="caution">
    <text evidence="2">The sequence shown here is derived from an EMBL/GenBank/DDBJ whole genome shotgun (WGS) entry which is preliminary data.</text>
</comment>
<protein>
    <submittedName>
        <fullName evidence="2">Uncharacterized protein</fullName>
    </submittedName>
</protein>
<reference evidence="3" key="1">
    <citation type="journal article" date="2019" name="Int. J. Syst. Evol. Microbiol.">
        <title>The Global Catalogue of Microorganisms (GCM) 10K type strain sequencing project: providing services to taxonomists for standard genome sequencing and annotation.</title>
        <authorList>
            <consortium name="The Broad Institute Genomics Platform"/>
            <consortium name="The Broad Institute Genome Sequencing Center for Infectious Disease"/>
            <person name="Wu L."/>
            <person name="Ma J."/>
        </authorList>
    </citation>
    <scope>NUCLEOTIDE SEQUENCE [LARGE SCALE GENOMIC DNA]</scope>
    <source>
        <strain evidence="3">KCTC 33792</strain>
    </source>
</reference>
<evidence type="ECO:0000256" key="1">
    <source>
        <dbReference type="SAM" id="Phobius"/>
    </source>
</evidence>
<dbReference type="RefSeq" id="WP_380713262.1">
    <property type="nucleotide sequence ID" value="NZ_JBHUML010000003.1"/>
</dbReference>
<proteinExistence type="predicted"/>
<keyword evidence="3" id="KW-1185">Reference proteome</keyword>
<feature type="transmembrane region" description="Helical" evidence="1">
    <location>
        <begin position="6"/>
        <end position="26"/>
    </location>
</feature>
<dbReference type="EMBL" id="JBHUML010000003">
    <property type="protein sequence ID" value="MFD2705940.1"/>
    <property type="molecule type" value="Genomic_DNA"/>
</dbReference>
<name>A0ABW5T1R5_9BACI</name>
<evidence type="ECO:0000313" key="3">
    <source>
        <dbReference type="Proteomes" id="UP001597520"/>
    </source>
</evidence>
<keyword evidence="1" id="KW-0812">Transmembrane</keyword>
<dbReference type="Proteomes" id="UP001597520">
    <property type="component" value="Unassembled WGS sequence"/>
</dbReference>
<gene>
    <name evidence="2" type="ORF">ACFSUB_10750</name>
</gene>
<keyword evidence="1" id="KW-0472">Membrane</keyword>
<organism evidence="2 3">
    <name type="scientific">Salibacterium lacus</name>
    <dbReference type="NCBI Taxonomy" id="1898109"/>
    <lineage>
        <taxon>Bacteria</taxon>
        <taxon>Bacillati</taxon>
        <taxon>Bacillota</taxon>
        <taxon>Bacilli</taxon>
        <taxon>Bacillales</taxon>
        <taxon>Bacillaceae</taxon>
    </lineage>
</organism>
<accession>A0ABW5T1R5</accession>
<sequence>MENWIYLPFVFLMNGVILSPLLAFSISSSIVSNQEILYDKGVE</sequence>
<keyword evidence="1" id="KW-1133">Transmembrane helix</keyword>